<name>A0A6G3SMX0_STRAQ</name>
<dbReference type="EMBL" id="JAAGMK010000229">
    <property type="protein sequence ID" value="NEB84239.1"/>
    <property type="molecule type" value="Genomic_DNA"/>
</dbReference>
<accession>A0A6G3SMX0</accession>
<reference evidence="1" key="1">
    <citation type="submission" date="2020-01" db="EMBL/GenBank/DDBJ databases">
        <title>Insect and environment-associated Actinomycetes.</title>
        <authorList>
            <person name="Currrie C."/>
            <person name="Chevrette M."/>
            <person name="Carlson C."/>
            <person name="Stubbendieck R."/>
            <person name="Wendt-Pienkowski E."/>
        </authorList>
    </citation>
    <scope>NUCLEOTIDE SEQUENCE</scope>
    <source>
        <strain evidence="1">SID505</strain>
    </source>
</reference>
<sequence>MHSIIVVPPACAGPHDQIRIATGDRLTFGRAAVGGGLAIAHEGVPRAAGEITAHLAFWLLSNLSEDQTYVVENPEGAGEHIKVAPGRVDAPVPFEFSRVVLPAAGDLLAFDVWAPRHSFRSVARSGLAGDLTAPAFALDRTKRYFAVLTALCEPRLRGEPHAPLPAVEQLVERLRPVWPTVTRSAVYWNIDYLAVKLRLRTDADGCGTARRANGKKDSLVSLALRFDLVHEGDLAALGALGAARSEVAG</sequence>
<gene>
    <name evidence="1" type="ORF">G3I43_08625</name>
</gene>
<evidence type="ECO:0000313" key="1">
    <source>
        <dbReference type="EMBL" id="NEB84239.1"/>
    </source>
</evidence>
<dbReference type="RefSeq" id="WP_164257083.1">
    <property type="nucleotide sequence ID" value="NZ_JAAGMK010000229.1"/>
</dbReference>
<protein>
    <submittedName>
        <fullName evidence="1">FHA domain-containing protein</fullName>
    </submittedName>
</protein>
<dbReference type="AlphaFoldDB" id="A0A6G3SMX0"/>
<proteinExistence type="predicted"/>
<organism evidence="1">
    <name type="scientific">Streptomyces anulatus</name>
    <name type="common">Streptomyces chrysomallus</name>
    <dbReference type="NCBI Taxonomy" id="1892"/>
    <lineage>
        <taxon>Bacteria</taxon>
        <taxon>Bacillati</taxon>
        <taxon>Actinomycetota</taxon>
        <taxon>Actinomycetes</taxon>
        <taxon>Kitasatosporales</taxon>
        <taxon>Streptomycetaceae</taxon>
        <taxon>Streptomyces</taxon>
    </lineage>
</organism>
<comment type="caution">
    <text evidence="1">The sequence shown here is derived from an EMBL/GenBank/DDBJ whole genome shotgun (WGS) entry which is preliminary data.</text>
</comment>